<accession>A0A2W5X2M3</accession>
<dbReference type="EMBL" id="QFQZ01000022">
    <property type="protein sequence ID" value="PZR34834.1"/>
    <property type="molecule type" value="Genomic_DNA"/>
</dbReference>
<gene>
    <name evidence="1" type="ORF">DI526_09170</name>
</gene>
<dbReference type="RefSeq" id="WP_304276828.1">
    <property type="nucleotide sequence ID" value="NZ_QFQZ01000022.1"/>
</dbReference>
<organism evidence="1 2">
    <name type="scientific">Caulobacter segnis</name>
    <dbReference type="NCBI Taxonomy" id="88688"/>
    <lineage>
        <taxon>Bacteria</taxon>
        <taxon>Pseudomonadati</taxon>
        <taxon>Pseudomonadota</taxon>
        <taxon>Alphaproteobacteria</taxon>
        <taxon>Caulobacterales</taxon>
        <taxon>Caulobacteraceae</taxon>
        <taxon>Caulobacter</taxon>
    </lineage>
</organism>
<proteinExistence type="predicted"/>
<protein>
    <submittedName>
        <fullName evidence="1">Peptide ABC transporter permease</fullName>
    </submittedName>
</protein>
<evidence type="ECO:0000313" key="1">
    <source>
        <dbReference type="EMBL" id="PZR34834.1"/>
    </source>
</evidence>
<reference evidence="1 2" key="1">
    <citation type="submission" date="2017-08" db="EMBL/GenBank/DDBJ databases">
        <title>Infants hospitalized years apart are colonized by the same room-sourced microbial strains.</title>
        <authorList>
            <person name="Brooks B."/>
            <person name="Olm M.R."/>
            <person name="Firek B.A."/>
            <person name="Baker R."/>
            <person name="Thomas B.C."/>
            <person name="Morowitz M.J."/>
            <person name="Banfield J.F."/>
        </authorList>
    </citation>
    <scope>NUCLEOTIDE SEQUENCE [LARGE SCALE GENOMIC DNA]</scope>
    <source>
        <strain evidence="1">S2_003_000_R2_4</strain>
    </source>
</reference>
<name>A0A2W5X2M3_9CAUL</name>
<comment type="caution">
    <text evidence="1">The sequence shown here is derived from an EMBL/GenBank/DDBJ whole genome shotgun (WGS) entry which is preliminary data.</text>
</comment>
<evidence type="ECO:0000313" key="2">
    <source>
        <dbReference type="Proteomes" id="UP000249393"/>
    </source>
</evidence>
<dbReference type="AlphaFoldDB" id="A0A2W5X2M3"/>
<dbReference type="InterPro" id="IPR010836">
    <property type="entry name" value="SapC"/>
</dbReference>
<sequence>MNRVLLNNVDHADLRVIAGYGAAFGDAINQALILPTEFEAAQREYPILIRKDDAGAYQAVVLLGLDRDENLFLDETGWNARYVPAVQRRGPFSIALQRDALGGEPRPMIHVDLDHPRVSHDAGEPLFLPAGGNSPFLQGVSRTLGQIHDGLEISGPMFAFYEELGLIEPIDVEIKLDDGTSYDLPDVYTISPDRLAAVTGENLEKLHQSGLLRAAHWIIASMGNIEDLIARKTRRQARLA</sequence>
<dbReference type="Proteomes" id="UP000249393">
    <property type="component" value="Unassembled WGS sequence"/>
</dbReference>
<dbReference type="Pfam" id="PF07277">
    <property type="entry name" value="SapC"/>
    <property type="match status" value="1"/>
</dbReference>